<accession>A0ABQ8KU15</accession>
<organism evidence="1 2">
    <name type="scientific">Rhodofomes roseus</name>
    <dbReference type="NCBI Taxonomy" id="34475"/>
    <lineage>
        <taxon>Eukaryota</taxon>
        <taxon>Fungi</taxon>
        <taxon>Dikarya</taxon>
        <taxon>Basidiomycota</taxon>
        <taxon>Agaricomycotina</taxon>
        <taxon>Agaricomycetes</taxon>
        <taxon>Polyporales</taxon>
        <taxon>Rhodofomes</taxon>
    </lineage>
</organism>
<dbReference type="InterPro" id="IPR018608">
    <property type="entry name" value="Gti1/Pac2"/>
</dbReference>
<sequence length="355" mass="39150">MAQQKQKPALEGVHIHYADDARKIFHAVMQNKLQSVTKHLNAEECAAPKEGDVYVWVPQSLAGDAYSPHMECFTEGESWTASRHSPDKTKGRGGTAQRTEFLGDRIVSQGKRDHFIKQTYSVYYNHSANAQPSPDGGDAYFTNLTDGQLEKIDDIEDLRELTAPGVIFREEVSMQAPKRLRSPALAFWKAMTFSSRPPPALSSGSSGHSAHHGFPGPYYGDEETAKLCGRFVPRSFARPDLPPLFTANPPALSPPLALFIAYALRRTRLHTFTLPSPFAALYLLTGYMTSKRASFLSSPMDCSLLLDPGPIRACTHTIIRDETCYNAARGGKIRKWEGPLGQCNCVPRTLAAPAL</sequence>
<dbReference type="EMBL" id="JADCUA010000003">
    <property type="protein sequence ID" value="KAH9842039.1"/>
    <property type="molecule type" value="Genomic_DNA"/>
</dbReference>
<dbReference type="GeneID" id="72009291"/>
<proteinExistence type="predicted"/>
<dbReference type="Pfam" id="PF09729">
    <property type="entry name" value="Gti1_Pac2"/>
    <property type="match status" value="1"/>
</dbReference>
<protein>
    <submittedName>
        <fullName evidence="1">Uncharacterized protein</fullName>
    </submittedName>
</protein>
<gene>
    <name evidence="1" type="ORF">C8Q71DRAFT_885600</name>
</gene>
<evidence type="ECO:0000313" key="1">
    <source>
        <dbReference type="EMBL" id="KAH9842039.1"/>
    </source>
</evidence>
<comment type="caution">
    <text evidence="1">The sequence shown here is derived from an EMBL/GenBank/DDBJ whole genome shotgun (WGS) entry which is preliminary data.</text>
</comment>
<name>A0ABQ8KU15_9APHY</name>
<dbReference type="Proteomes" id="UP000814176">
    <property type="component" value="Unassembled WGS sequence"/>
</dbReference>
<dbReference type="RefSeq" id="XP_047783338.1">
    <property type="nucleotide sequence ID" value="XM_047928559.1"/>
</dbReference>
<keyword evidence="2" id="KW-1185">Reference proteome</keyword>
<evidence type="ECO:0000313" key="2">
    <source>
        <dbReference type="Proteomes" id="UP000814176"/>
    </source>
</evidence>
<reference evidence="1 2" key="1">
    <citation type="journal article" date="2021" name="Environ. Microbiol.">
        <title>Gene family expansions and transcriptome signatures uncover fungal adaptations to wood decay.</title>
        <authorList>
            <person name="Hage H."/>
            <person name="Miyauchi S."/>
            <person name="Viragh M."/>
            <person name="Drula E."/>
            <person name="Min B."/>
            <person name="Chaduli D."/>
            <person name="Navarro D."/>
            <person name="Favel A."/>
            <person name="Norest M."/>
            <person name="Lesage-Meessen L."/>
            <person name="Balint B."/>
            <person name="Merenyi Z."/>
            <person name="de Eugenio L."/>
            <person name="Morin E."/>
            <person name="Martinez A.T."/>
            <person name="Baldrian P."/>
            <person name="Stursova M."/>
            <person name="Martinez M.J."/>
            <person name="Novotny C."/>
            <person name="Magnuson J.K."/>
            <person name="Spatafora J.W."/>
            <person name="Maurice S."/>
            <person name="Pangilinan J."/>
            <person name="Andreopoulos W."/>
            <person name="LaButti K."/>
            <person name="Hundley H."/>
            <person name="Na H."/>
            <person name="Kuo A."/>
            <person name="Barry K."/>
            <person name="Lipzen A."/>
            <person name="Henrissat B."/>
            <person name="Riley R."/>
            <person name="Ahrendt S."/>
            <person name="Nagy L.G."/>
            <person name="Grigoriev I.V."/>
            <person name="Martin F."/>
            <person name="Rosso M.N."/>
        </authorList>
    </citation>
    <scope>NUCLEOTIDE SEQUENCE [LARGE SCALE GENOMIC DNA]</scope>
    <source>
        <strain evidence="1 2">CIRM-BRFM 1785</strain>
    </source>
</reference>